<reference evidence="10" key="1">
    <citation type="journal article" date="2013" name="Science">
        <title>The Amborella genome and the evolution of flowering plants.</title>
        <authorList>
            <consortium name="Amborella Genome Project"/>
        </authorList>
    </citation>
    <scope>NUCLEOTIDE SEQUENCE [LARGE SCALE GENOMIC DNA]</scope>
</reference>
<dbReference type="Pfam" id="PF02453">
    <property type="entry name" value="Reticulon"/>
    <property type="match status" value="1"/>
</dbReference>
<proteinExistence type="predicted"/>
<sequence length="382" mass="43709">MSRQMQIYDDFAENLPLCLIPPFKSRLSLLQIPPQESPSPVKRTKHCLTPNKIVRSPTILGRSLGALEDLRVEPMNKKKPRRNSRHSRRRSDQGEFEDRKRDLDMVEEHNRARRSRHLRSGSRREKVILDVPALPSTAAEIPEAKEGSLYCYIEEQVVDLIMWKDVSKSSLWFGLGCLCFLSTCYTREINISSVSVVSNLGLLLLAVSFLFNSFSGIREKKNDLRRRYELNEDDVKRVVRVVLPLANEAFAKIRELFSGEPLMTLRMAPLLLLAAEFGPLLSIWRLAAAGFLVSFTVPKLYSSYSDQIQRQVKCTGKWFLEAWSACSHKKIVVASVATVFWNLSTVKTRAFAAFLCLVTLRHYQQVRRIEEEQHGLLVVSEA</sequence>
<evidence type="ECO:0000256" key="3">
    <source>
        <dbReference type="ARBA" id="ARBA00022824"/>
    </source>
</evidence>
<evidence type="ECO:0000256" key="6">
    <source>
        <dbReference type="RuleBase" id="RU363132"/>
    </source>
</evidence>
<evidence type="ECO:0000313" key="9">
    <source>
        <dbReference type="EMBL" id="ERN14050.1"/>
    </source>
</evidence>
<feature type="compositionally biased region" description="Basic and acidic residues" evidence="7">
    <location>
        <begin position="90"/>
        <end position="110"/>
    </location>
</feature>
<feature type="domain" description="Reticulon" evidence="8">
    <location>
        <begin position="157"/>
        <end position="316"/>
    </location>
</feature>
<feature type="region of interest" description="Disordered" evidence="7">
    <location>
        <begin position="71"/>
        <end position="119"/>
    </location>
</feature>
<keyword evidence="5 6" id="KW-0472">Membrane</keyword>
<dbReference type="InterPro" id="IPR044647">
    <property type="entry name" value="RTNLB17/18/21"/>
</dbReference>
<evidence type="ECO:0000256" key="4">
    <source>
        <dbReference type="ARBA" id="ARBA00022989"/>
    </source>
</evidence>
<dbReference type="OrthoDB" id="783438at2759"/>
<keyword evidence="2 6" id="KW-0812">Transmembrane</keyword>
<dbReference type="PANTHER" id="PTHR46626:SF2">
    <property type="entry name" value="RETICULON-LIKE PROTEIN B17"/>
    <property type="match status" value="1"/>
</dbReference>
<evidence type="ECO:0000256" key="1">
    <source>
        <dbReference type="ARBA" id="ARBA00004477"/>
    </source>
</evidence>
<dbReference type="InterPro" id="IPR003388">
    <property type="entry name" value="Reticulon"/>
</dbReference>
<dbReference type="KEGG" id="atr:18442298"/>
<gene>
    <name evidence="9" type="ORF">AMTR_s00021p00213680</name>
</gene>
<dbReference type="EMBL" id="KI392560">
    <property type="protein sequence ID" value="ERN14050.1"/>
    <property type="molecule type" value="Genomic_DNA"/>
</dbReference>
<dbReference type="PANTHER" id="PTHR46626">
    <property type="entry name" value="RETICULON-LIKE PROTEIN B17"/>
    <property type="match status" value="1"/>
</dbReference>
<organism evidence="9 10">
    <name type="scientific">Amborella trichopoda</name>
    <dbReference type="NCBI Taxonomy" id="13333"/>
    <lineage>
        <taxon>Eukaryota</taxon>
        <taxon>Viridiplantae</taxon>
        <taxon>Streptophyta</taxon>
        <taxon>Embryophyta</taxon>
        <taxon>Tracheophyta</taxon>
        <taxon>Spermatophyta</taxon>
        <taxon>Magnoliopsida</taxon>
        <taxon>Amborellales</taxon>
        <taxon>Amborellaceae</taxon>
        <taxon>Amborella</taxon>
    </lineage>
</organism>
<evidence type="ECO:0000256" key="2">
    <source>
        <dbReference type="ARBA" id="ARBA00022692"/>
    </source>
</evidence>
<name>W1Q118_AMBTC</name>
<evidence type="ECO:0000256" key="7">
    <source>
        <dbReference type="SAM" id="MobiDB-lite"/>
    </source>
</evidence>
<comment type="subcellular location">
    <subcellularLocation>
        <location evidence="1 6">Endoplasmic reticulum membrane</location>
        <topology evidence="1 6">Multi-pass membrane protein</topology>
    </subcellularLocation>
</comment>
<dbReference type="eggNOG" id="ENOG502QU5C">
    <property type="taxonomic scope" value="Eukaryota"/>
</dbReference>
<evidence type="ECO:0000259" key="8">
    <source>
        <dbReference type="PROSITE" id="PS50845"/>
    </source>
</evidence>
<dbReference type="STRING" id="13333.W1Q118"/>
<keyword evidence="3 6" id="KW-0256">Endoplasmic reticulum</keyword>
<dbReference type="PROSITE" id="PS50845">
    <property type="entry name" value="RETICULON"/>
    <property type="match status" value="1"/>
</dbReference>
<accession>W1Q118</accession>
<protein>
    <recommendedName>
        <fullName evidence="6">Reticulon-like protein</fullName>
    </recommendedName>
</protein>
<evidence type="ECO:0000313" key="10">
    <source>
        <dbReference type="Proteomes" id="UP000017836"/>
    </source>
</evidence>
<dbReference type="Gramene" id="ERN14050">
    <property type="protein sequence ID" value="ERN14050"/>
    <property type="gene ID" value="AMTR_s00021p00213680"/>
</dbReference>
<feature type="transmembrane region" description="Helical" evidence="6">
    <location>
        <begin position="196"/>
        <end position="217"/>
    </location>
</feature>
<keyword evidence="4 6" id="KW-1133">Transmembrane helix</keyword>
<dbReference type="Proteomes" id="UP000017836">
    <property type="component" value="Unassembled WGS sequence"/>
</dbReference>
<dbReference type="HOGENOM" id="CLU_036143_0_0_1"/>
<feature type="transmembrane region" description="Helical" evidence="6">
    <location>
        <begin position="171"/>
        <end position="190"/>
    </location>
</feature>
<feature type="compositionally biased region" description="Basic residues" evidence="7">
    <location>
        <begin position="77"/>
        <end position="89"/>
    </location>
</feature>
<dbReference type="AlphaFoldDB" id="W1Q118"/>
<dbReference type="GO" id="GO:0005789">
    <property type="term" value="C:endoplasmic reticulum membrane"/>
    <property type="evidence" value="ECO:0007669"/>
    <property type="project" value="UniProtKB-SubCell"/>
</dbReference>
<dbReference type="OMA" id="CYHESIN"/>
<keyword evidence="10" id="KW-1185">Reference proteome</keyword>
<evidence type="ECO:0000256" key="5">
    <source>
        <dbReference type="ARBA" id="ARBA00023136"/>
    </source>
</evidence>